<evidence type="ECO:0000259" key="16">
    <source>
        <dbReference type="Pfam" id="PF19304"/>
    </source>
</evidence>
<dbReference type="EC" id="1.1.1.95" evidence="4 13"/>
<dbReference type="FunFam" id="3.40.50.720:FF:000021">
    <property type="entry name" value="D-3-phosphoglycerate dehydrogenase"/>
    <property type="match status" value="1"/>
</dbReference>
<feature type="domain" description="D-isomer specific 2-hydroxyacid dehydrogenase catalytic" evidence="14">
    <location>
        <begin position="17"/>
        <end position="327"/>
    </location>
</feature>
<evidence type="ECO:0000256" key="10">
    <source>
        <dbReference type="ARBA" id="ARBA00023027"/>
    </source>
</evidence>
<dbReference type="UniPathway" id="UPA00135">
    <property type="reaction ID" value="UER00196"/>
</dbReference>
<evidence type="ECO:0000256" key="1">
    <source>
        <dbReference type="ARBA" id="ARBA00005216"/>
    </source>
</evidence>
<dbReference type="GO" id="GO:0006564">
    <property type="term" value="P:L-serine biosynthetic process"/>
    <property type="evidence" value="ECO:0007669"/>
    <property type="project" value="UniProtKB-KW"/>
</dbReference>
<evidence type="ECO:0000256" key="9">
    <source>
        <dbReference type="ARBA" id="ARBA00023002"/>
    </source>
</evidence>
<evidence type="ECO:0000259" key="15">
    <source>
        <dbReference type="Pfam" id="PF02826"/>
    </source>
</evidence>
<dbReference type="GO" id="GO:0004617">
    <property type="term" value="F:phosphoglycerate dehydrogenase activity"/>
    <property type="evidence" value="ECO:0007669"/>
    <property type="project" value="UniProtKB-EC"/>
</dbReference>
<evidence type="ECO:0000256" key="2">
    <source>
        <dbReference type="ARBA" id="ARBA00005854"/>
    </source>
</evidence>
<evidence type="ECO:0000256" key="3">
    <source>
        <dbReference type="ARBA" id="ARBA00011881"/>
    </source>
</evidence>
<dbReference type="Gene3D" id="3.30.1330.90">
    <property type="entry name" value="D-3-phosphoglycerate dehydrogenase, domain 3"/>
    <property type="match status" value="1"/>
</dbReference>
<protein>
    <recommendedName>
        <fullName evidence="5 13">D-3-phosphoglycerate dehydrogenase</fullName>
        <ecNumber evidence="4 13">1.1.1.95</ecNumber>
    </recommendedName>
</protein>
<dbReference type="PANTHER" id="PTHR42938:SF22">
    <property type="entry name" value="D-3-PHOSPHOGLYCERATE DEHYDROGENASE"/>
    <property type="match status" value="1"/>
</dbReference>
<dbReference type="InterPro" id="IPR045626">
    <property type="entry name" value="PGDH_ASB_dom"/>
</dbReference>
<dbReference type="RefSeq" id="XP_016625864.1">
    <property type="nucleotide sequence ID" value="XM_016758615.1"/>
</dbReference>
<dbReference type="SUPFAM" id="SSF143548">
    <property type="entry name" value="Serine metabolism enzymes domain"/>
    <property type="match status" value="1"/>
</dbReference>
<evidence type="ECO:0000256" key="12">
    <source>
        <dbReference type="ARBA" id="ARBA00048731"/>
    </source>
</evidence>
<dbReference type="HOGENOM" id="CLU_019796_8_1_1"/>
<dbReference type="SUPFAM" id="SSF55021">
    <property type="entry name" value="ACT-like"/>
    <property type="match status" value="1"/>
</dbReference>
<reference evidence="17" key="1">
    <citation type="submission" date="2015-01" db="EMBL/GenBank/DDBJ databases">
        <title>The Genome Sequence of Cladophialophora bantiana CBS 173.52.</title>
        <authorList>
            <consortium name="The Broad Institute Genomics Platform"/>
            <person name="Cuomo C."/>
            <person name="de Hoog S."/>
            <person name="Gorbushina A."/>
            <person name="Stielow B."/>
            <person name="Teixiera M."/>
            <person name="Abouelleil A."/>
            <person name="Chapman S.B."/>
            <person name="Priest M."/>
            <person name="Young S.K."/>
            <person name="Wortman J."/>
            <person name="Nusbaum C."/>
            <person name="Birren B."/>
        </authorList>
    </citation>
    <scope>NUCLEOTIDE SEQUENCE [LARGE SCALE GENOMIC DNA]</scope>
    <source>
        <strain evidence="17">CBS 173.52</strain>
    </source>
</reference>
<dbReference type="EMBL" id="KN846980">
    <property type="protein sequence ID" value="KIW99195.1"/>
    <property type="molecule type" value="Genomic_DNA"/>
</dbReference>
<dbReference type="PANTHER" id="PTHR42938">
    <property type="entry name" value="FORMATE DEHYDROGENASE 1"/>
    <property type="match status" value="1"/>
</dbReference>
<dbReference type="NCBIfam" id="TIGR01327">
    <property type="entry name" value="PGDH"/>
    <property type="match status" value="1"/>
</dbReference>
<evidence type="ECO:0000256" key="8">
    <source>
        <dbReference type="ARBA" id="ARBA00022990"/>
    </source>
</evidence>
<dbReference type="Proteomes" id="UP000053789">
    <property type="component" value="Unassembled WGS sequence"/>
</dbReference>
<dbReference type="InterPro" id="IPR029753">
    <property type="entry name" value="D-isomer_DH_CS"/>
</dbReference>
<evidence type="ECO:0000256" key="4">
    <source>
        <dbReference type="ARBA" id="ARBA00013143"/>
    </source>
</evidence>
<feature type="domain" description="D-3-phosphoglycerate dehydrogenase ASB" evidence="16">
    <location>
        <begin position="339"/>
        <end position="447"/>
    </location>
</feature>
<dbReference type="Pfam" id="PF00389">
    <property type="entry name" value="2-Hacid_dh"/>
    <property type="match status" value="1"/>
</dbReference>
<dbReference type="InterPro" id="IPR006236">
    <property type="entry name" value="PGDH"/>
</dbReference>
<accession>A0A0D2I7F3</accession>
<comment type="similarity">
    <text evidence="2 13">Belongs to the D-isomer specific 2-hydroxyacid dehydrogenase family.</text>
</comment>
<keyword evidence="18" id="KW-1185">Reference proteome</keyword>
<evidence type="ECO:0000256" key="6">
    <source>
        <dbReference type="ARBA" id="ARBA00022553"/>
    </source>
</evidence>
<evidence type="ECO:0000256" key="7">
    <source>
        <dbReference type="ARBA" id="ARBA00022605"/>
    </source>
</evidence>
<comment type="catalytic activity">
    <reaction evidence="12 13">
        <text>(2R)-3-phosphoglycerate + NAD(+) = 3-phosphooxypyruvate + NADH + H(+)</text>
        <dbReference type="Rhea" id="RHEA:12641"/>
        <dbReference type="ChEBI" id="CHEBI:15378"/>
        <dbReference type="ChEBI" id="CHEBI:18110"/>
        <dbReference type="ChEBI" id="CHEBI:57540"/>
        <dbReference type="ChEBI" id="CHEBI:57945"/>
        <dbReference type="ChEBI" id="CHEBI:58272"/>
        <dbReference type="EC" id="1.1.1.95"/>
    </reaction>
</comment>
<dbReference type="FunFam" id="3.30.70.260:FF:000008">
    <property type="entry name" value="D-3-phosphoglycerate dehydrogenase, chloroplastic"/>
    <property type="match status" value="1"/>
</dbReference>
<dbReference type="VEuPathDB" id="FungiDB:Z519_00858"/>
<dbReference type="SUPFAM" id="SSF51735">
    <property type="entry name" value="NAD(P)-binding Rossmann-fold domains"/>
    <property type="match status" value="1"/>
</dbReference>
<evidence type="ECO:0000256" key="13">
    <source>
        <dbReference type="RuleBase" id="RU363003"/>
    </source>
</evidence>
<dbReference type="InterPro" id="IPR006140">
    <property type="entry name" value="D-isomer_DH_NAD-bd"/>
</dbReference>
<dbReference type="AlphaFoldDB" id="A0A0D2I7F3"/>
<keyword evidence="10 13" id="KW-0520">NAD</keyword>
<dbReference type="Pfam" id="PF19304">
    <property type="entry name" value="PGDH_inter"/>
    <property type="match status" value="1"/>
</dbReference>
<keyword evidence="7 13" id="KW-0028">Amino-acid biosynthesis</keyword>
<dbReference type="FunFam" id="3.30.1330.90:FF:000003">
    <property type="entry name" value="D-3-phosphoglycerate dehydrogenase"/>
    <property type="match status" value="1"/>
</dbReference>
<evidence type="ECO:0000256" key="11">
    <source>
        <dbReference type="ARBA" id="ARBA00023299"/>
    </source>
</evidence>
<dbReference type="CDD" id="cd12173">
    <property type="entry name" value="PGDH_4"/>
    <property type="match status" value="1"/>
</dbReference>
<organism evidence="17 18">
    <name type="scientific">Cladophialophora bantiana (strain ATCC 10958 / CBS 173.52 / CDC B-1940 / NIH 8579)</name>
    <name type="common">Xylohypha bantiana</name>
    <dbReference type="NCBI Taxonomy" id="1442370"/>
    <lineage>
        <taxon>Eukaryota</taxon>
        <taxon>Fungi</taxon>
        <taxon>Dikarya</taxon>
        <taxon>Ascomycota</taxon>
        <taxon>Pezizomycotina</taxon>
        <taxon>Eurotiomycetes</taxon>
        <taxon>Chaetothyriomycetidae</taxon>
        <taxon>Chaetothyriales</taxon>
        <taxon>Herpotrichiellaceae</taxon>
        <taxon>Cladophialophora</taxon>
    </lineage>
</organism>
<dbReference type="SUPFAM" id="SSF52283">
    <property type="entry name" value="Formate/glycerate dehydrogenase catalytic domain-like"/>
    <property type="match status" value="1"/>
</dbReference>
<keyword evidence="11 13" id="KW-0718">Serine biosynthesis</keyword>
<evidence type="ECO:0000313" key="18">
    <source>
        <dbReference type="Proteomes" id="UP000053789"/>
    </source>
</evidence>
<dbReference type="GeneID" id="27693786"/>
<feature type="domain" description="D-isomer specific 2-hydroxyacid dehydrogenase NAD-binding" evidence="15">
    <location>
        <begin position="114"/>
        <end position="295"/>
    </location>
</feature>
<keyword evidence="6" id="KW-0597">Phosphoprotein</keyword>
<dbReference type="PROSITE" id="PS00671">
    <property type="entry name" value="D_2_HYDROXYACID_DH_3"/>
    <property type="match status" value="1"/>
</dbReference>
<name>A0A0D2I7F3_CLAB1</name>
<dbReference type="Gene3D" id="3.30.70.260">
    <property type="match status" value="1"/>
</dbReference>
<sequence length="609" mass="64136">MASTNGETVQARVLCPEKLSSDGIALLRKTLIVDEKQGLTPEQLISIIPDYDALLVRSETKVTSDLLQAARKLKVVARAGVGVDNVDVPAATRLGIVVVNSPSGNIQAAAEHTIALLMSMARNIPDACASLKGGKWERSRLVGVEVKGKTLGVVGLGKVGLIVARMARGLGMNVVAADPYASPSVAAAANVELVESLSELLPVVDFLTIHTPMLAATRGMLSTSELNSMKRGARILNVARGGIIDEEALLAALDSGHIAGAAIDVFTLEPPHKDSNSSAARLVQHPKCIATPHLGASTVEAQENVSIDVCEQVLQILAGDLPRSAVNAPIILPAEYKTLQPFVRLVEKIGSLYTQHFTSPTQPLHQRNMNTFDLIYEGEIANMSSTKPLFAALIKGLTLPISDAEGFNVNIVNAEMVAKERGIFVNEQKSRDPSTLAYSSLVTLIARPASRAPSLSRHSSALEGLSLSSHAASDQQPQSASKQHIISGYCSDNSPVISRLDRFATSFAPEGTLLICHNYDSPGKIGVVGSILGREGVNINFMSVAPATFSAGSAPTGSSSVKDFAPNPPAPKETTEALMILGVDKEVGDDVKRELIGAKGVLNVSSVTL</sequence>
<evidence type="ECO:0000313" key="17">
    <source>
        <dbReference type="EMBL" id="KIW99195.1"/>
    </source>
</evidence>
<comment type="pathway">
    <text evidence="1 13">Amino-acid biosynthesis; L-serine biosynthesis; L-serine from 3-phospho-D-glycerate: step 1/3.</text>
</comment>
<comment type="subunit">
    <text evidence="3">Homotetramer.</text>
</comment>
<proteinExistence type="inferred from homology"/>
<dbReference type="Pfam" id="PF02826">
    <property type="entry name" value="2-Hacid_dh_C"/>
    <property type="match status" value="1"/>
</dbReference>
<dbReference type="GO" id="GO:0051287">
    <property type="term" value="F:NAD binding"/>
    <property type="evidence" value="ECO:0007669"/>
    <property type="project" value="UniProtKB-UniRule"/>
</dbReference>
<evidence type="ECO:0000256" key="5">
    <source>
        <dbReference type="ARBA" id="ARBA00021582"/>
    </source>
</evidence>
<evidence type="ECO:0000259" key="14">
    <source>
        <dbReference type="Pfam" id="PF00389"/>
    </source>
</evidence>
<dbReference type="InterPro" id="IPR036291">
    <property type="entry name" value="NAD(P)-bd_dom_sf"/>
</dbReference>
<gene>
    <name evidence="17" type="ORF">Z519_00858</name>
</gene>
<dbReference type="OrthoDB" id="298012at2759"/>
<dbReference type="InterPro" id="IPR006139">
    <property type="entry name" value="D-isomer_2_OHA_DH_cat_dom"/>
</dbReference>
<keyword evidence="8" id="KW-0007">Acetylation</keyword>
<keyword evidence="9 13" id="KW-0560">Oxidoreductase</keyword>
<dbReference type="InterPro" id="IPR029009">
    <property type="entry name" value="ASB_dom_sf"/>
</dbReference>
<dbReference type="Gene3D" id="3.40.50.720">
    <property type="entry name" value="NAD(P)-binding Rossmann-like Domain"/>
    <property type="match status" value="2"/>
</dbReference>
<dbReference type="InterPro" id="IPR045865">
    <property type="entry name" value="ACT-like_dom_sf"/>
</dbReference>